<name>A0A423V8X2_CYTCH</name>
<dbReference type="EMBL" id="LJZO01000086">
    <property type="protein sequence ID" value="ROV87316.1"/>
    <property type="molecule type" value="Genomic_DNA"/>
</dbReference>
<dbReference type="STRING" id="252740.A0A423V8X2"/>
<keyword evidence="3" id="KW-1185">Reference proteome</keyword>
<dbReference type="AlphaFoldDB" id="A0A423V8X2"/>
<dbReference type="OrthoDB" id="3471201at2759"/>
<proteinExistence type="predicted"/>
<evidence type="ECO:0000256" key="1">
    <source>
        <dbReference type="SAM" id="MobiDB-lite"/>
    </source>
</evidence>
<dbReference type="Proteomes" id="UP000284375">
    <property type="component" value="Unassembled WGS sequence"/>
</dbReference>
<organism evidence="2 3">
    <name type="scientific">Cytospora chrysosperma</name>
    <name type="common">Cytospora canker fungus</name>
    <name type="synonym">Sphaeria chrysosperma</name>
    <dbReference type="NCBI Taxonomy" id="252740"/>
    <lineage>
        <taxon>Eukaryota</taxon>
        <taxon>Fungi</taxon>
        <taxon>Dikarya</taxon>
        <taxon>Ascomycota</taxon>
        <taxon>Pezizomycotina</taxon>
        <taxon>Sordariomycetes</taxon>
        <taxon>Sordariomycetidae</taxon>
        <taxon>Diaporthales</taxon>
        <taxon>Cytosporaceae</taxon>
        <taxon>Cytospora</taxon>
    </lineage>
</organism>
<protein>
    <recommendedName>
        <fullName evidence="4">Zeta toxin domain-containing protein</fullName>
    </recommendedName>
</protein>
<evidence type="ECO:0000313" key="2">
    <source>
        <dbReference type="EMBL" id="ROV87316.1"/>
    </source>
</evidence>
<evidence type="ECO:0000313" key="3">
    <source>
        <dbReference type="Proteomes" id="UP000284375"/>
    </source>
</evidence>
<accession>A0A423V8X2</accession>
<feature type="region of interest" description="Disordered" evidence="1">
    <location>
        <begin position="1"/>
        <end position="23"/>
    </location>
</feature>
<comment type="caution">
    <text evidence="2">The sequence shown here is derived from an EMBL/GenBank/DDBJ whole genome shotgun (WGS) entry which is preliminary data.</text>
</comment>
<sequence length="176" mass="19913">MSAIQKNQRQASTATQPSNAQPQTYSQKGIIISGFPCIGKSYLCKNKYEGRPVFDLDSSGYAKTEKGQQEYLNDVKKHAAIPRAIVLVSTHETFRKQMASSKLQYIRVYPSRDLKQEWLGRQEKRAGSKDGLWKFMNSNWDMMAEIDKGFSGETSKKCVLKKGEYLGHVIPKLVGK</sequence>
<gene>
    <name evidence="2" type="ORF">VSDG_09819</name>
</gene>
<evidence type="ECO:0008006" key="4">
    <source>
        <dbReference type="Google" id="ProtNLM"/>
    </source>
</evidence>
<reference evidence="2 3" key="1">
    <citation type="submission" date="2015-09" db="EMBL/GenBank/DDBJ databases">
        <title>Host preference determinants of Valsa canker pathogens revealed by comparative genomics.</title>
        <authorList>
            <person name="Yin Z."/>
            <person name="Huang L."/>
        </authorList>
    </citation>
    <scope>NUCLEOTIDE SEQUENCE [LARGE SCALE GENOMIC DNA]</scope>
    <source>
        <strain evidence="2 3">YSFL</strain>
    </source>
</reference>